<keyword evidence="1" id="KW-1133">Transmembrane helix</keyword>
<name>A0A660E4S0_9LACO</name>
<evidence type="ECO:0000313" key="4">
    <source>
        <dbReference type="Proteomes" id="UP000289996"/>
    </source>
</evidence>
<evidence type="ECO:0000313" key="3">
    <source>
        <dbReference type="EMBL" id="VDG27938.1"/>
    </source>
</evidence>
<accession>A0A660E4S0</accession>
<dbReference type="Proteomes" id="UP000289996">
    <property type="component" value="Unassembled WGS sequence"/>
</dbReference>
<dbReference type="RefSeq" id="WP_130845001.1">
    <property type="nucleotide sequence ID" value="NZ_BJDY01000004.1"/>
</dbReference>
<keyword evidence="4" id="KW-1185">Reference proteome</keyword>
<evidence type="ECO:0000259" key="2">
    <source>
        <dbReference type="Pfam" id="PF04024"/>
    </source>
</evidence>
<keyword evidence="1" id="KW-0472">Membrane</keyword>
<dbReference type="EMBL" id="UYIG01000068">
    <property type="protein sequence ID" value="VDG27938.1"/>
    <property type="molecule type" value="Genomic_DNA"/>
</dbReference>
<keyword evidence="1" id="KW-0812">Transmembrane</keyword>
<dbReference type="Pfam" id="PF04024">
    <property type="entry name" value="PspC"/>
    <property type="match status" value="1"/>
</dbReference>
<dbReference type="InterPro" id="IPR007168">
    <property type="entry name" value="Phageshock_PspC_N"/>
</dbReference>
<organism evidence="3 4">
    <name type="scientific">Lactiplantibacillus mudanjiangensis</name>
    <dbReference type="NCBI Taxonomy" id="1296538"/>
    <lineage>
        <taxon>Bacteria</taxon>
        <taxon>Bacillati</taxon>
        <taxon>Bacillota</taxon>
        <taxon>Bacilli</taxon>
        <taxon>Lactobacillales</taxon>
        <taxon>Lactobacillaceae</taxon>
        <taxon>Lactiplantibacillus</taxon>
    </lineage>
</organism>
<dbReference type="OrthoDB" id="9815286at2"/>
<protein>
    <recommendedName>
        <fullName evidence="2">Phage shock protein PspC N-terminal domain-containing protein</fullName>
    </recommendedName>
</protein>
<dbReference type="AlphaFoldDB" id="A0A660E4S0"/>
<proteinExistence type="predicted"/>
<gene>
    <name evidence="3" type="ORF">MUDAN_MDHGFNIF_02755</name>
</gene>
<feature type="transmembrane region" description="Helical" evidence="1">
    <location>
        <begin position="12"/>
        <end position="30"/>
    </location>
</feature>
<feature type="transmembrane region" description="Helical" evidence="1">
    <location>
        <begin position="36"/>
        <end position="55"/>
    </location>
</feature>
<evidence type="ECO:0000256" key="1">
    <source>
        <dbReference type="SAM" id="Phobius"/>
    </source>
</evidence>
<reference evidence="3 4" key="1">
    <citation type="submission" date="2018-11" db="EMBL/GenBank/DDBJ databases">
        <authorList>
            <person name="Wuyts S."/>
        </authorList>
    </citation>
    <scope>NUCLEOTIDE SEQUENCE [LARGE SCALE GENOMIC DNA]</scope>
    <source>
        <strain evidence="3">Lactobacillus mudanjiangensis AMBF249</strain>
    </source>
</reference>
<sequence length="57" mass="6248">MGTIHRSIKDRVFLGVCGGLAVALNLPSWLVRGVFVFGGGIFFWIYLILANVLPVED</sequence>
<feature type="domain" description="Phage shock protein PspC N-terminal" evidence="2">
    <location>
        <begin position="4"/>
        <end position="56"/>
    </location>
</feature>